<evidence type="ECO:0000313" key="2">
    <source>
        <dbReference type="Proteomes" id="UP000026913"/>
    </source>
</evidence>
<dbReference type="KEGG" id="pman:OU5_3060"/>
<sequence>MGMIFESGSFQIRHVGIPLLLLDRRTAEDTRVAKSPQD</sequence>
<dbReference type="EMBL" id="CP005960">
    <property type="protein sequence ID" value="AHZ70139.1"/>
    <property type="molecule type" value="Genomic_DNA"/>
</dbReference>
<name>A0A024EB35_9PSED</name>
<accession>A0A024EB35</accession>
<evidence type="ECO:0000313" key="1">
    <source>
        <dbReference type="EMBL" id="AHZ70139.1"/>
    </source>
</evidence>
<protein>
    <submittedName>
        <fullName evidence="1">Uncharacterized protein</fullName>
    </submittedName>
</protein>
<dbReference type="HOGENOM" id="CLU_3331768_0_0_6"/>
<dbReference type="AlphaFoldDB" id="A0A024EB35"/>
<reference evidence="1 2" key="1">
    <citation type="journal article" date="2012" name="J. Bacteriol.">
        <title>Genome sequence of cold-adapted Pseudomonas mandelii strain JR-1.</title>
        <authorList>
            <person name="Jang S.H."/>
            <person name="Kim J."/>
            <person name="Kim J."/>
            <person name="Hong S."/>
            <person name="Lee C."/>
        </authorList>
    </citation>
    <scope>NUCLEOTIDE SEQUENCE [LARGE SCALE GENOMIC DNA]</scope>
    <source>
        <strain evidence="1 2">JR-1</strain>
    </source>
</reference>
<gene>
    <name evidence="1" type="ORF">OU5_3060</name>
</gene>
<proteinExistence type="predicted"/>
<dbReference type="Proteomes" id="UP000026913">
    <property type="component" value="Chromosome"/>
</dbReference>
<organism evidence="1 2">
    <name type="scientific">Pseudomonas mandelii JR-1</name>
    <dbReference type="NCBI Taxonomy" id="1147786"/>
    <lineage>
        <taxon>Bacteria</taxon>
        <taxon>Pseudomonadati</taxon>
        <taxon>Pseudomonadota</taxon>
        <taxon>Gammaproteobacteria</taxon>
        <taxon>Pseudomonadales</taxon>
        <taxon>Pseudomonadaceae</taxon>
        <taxon>Pseudomonas</taxon>
    </lineage>
</organism>